<evidence type="ECO:0000313" key="2">
    <source>
        <dbReference type="EMBL" id="KAF8370195.1"/>
    </source>
</evidence>
<dbReference type="OrthoDB" id="1602268at2759"/>
<reference evidence="2 3" key="1">
    <citation type="submission" date="2020-04" db="EMBL/GenBank/DDBJ databases">
        <title>Plant Genome Project.</title>
        <authorList>
            <person name="Zhang R.-G."/>
        </authorList>
    </citation>
    <scope>NUCLEOTIDE SEQUENCE [LARGE SCALE GENOMIC DNA]</scope>
    <source>
        <strain evidence="2">YNK0</strain>
        <tissue evidence="2">Leaf</tissue>
    </source>
</reference>
<keyword evidence="3" id="KW-1185">Reference proteome</keyword>
<gene>
    <name evidence="2" type="ORF">HHK36_031767</name>
</gene>
<dbReference type="PANTHER" id="PTHR33065">
    <property type="entry name" value="OS07G0486400 PROTEIN"/>
    <property type="match status" value="1"/>
</dbReference>
<name>A0A834Y6K7_TETSI</name>
<organism evidence="2 3">
    <name type="scientific">Tetracentron sinense</name>
    <name type="common">Spur-leaf</name>
    <dbReference type="NCBI Taxonomy" id="13715"/>
    <lineage>
        <taxon>Eukaryota</taxon>
        <taxon>Viridiplantae</taxon>
        <taxon>Streptophyta</taxon>
        <taxon>Embryophyta</taxon>
        <taxon>Tracheophyta</taxon>
        <taxon>Spermatophyta</taxon>
        <taxon>Magnoliopsida</taxon>
        <taxon>Trochodendrales</taxon>
        <taxon>Trochodendraceae</taxon>
        <taxon>Tetracentron</taxon>
    </lineage>
</organism>
<dbReference type="Pfam" id="PF20241">
    <property type="entry name" value="DUF6598"/>
    <property type="match status" value="1"/>
</dbReference>
<feature type="domain" description="DUF6598" evidence="1">
    <location>
        <begin position="74"/>
        <end position="312"/>
    </location>
</feature>
<sequence length="320" mass="36054">MQALIFSPSLKPDLSYDMSKIEYIGGINYVFGIGRKNKSGSYKGYEEKPPDYVQDPLKRVPRIMRSNGTFFRPLVEVFSVQIMNLNRRCNIFGEIKVVEGIKIQYLYNRKREESESIDPDNPLLLIGPVQTISGFGNFGIYVDLMVKDKDKDLPLVSRGLMSWDFYESYRMVYDRPTPYEVDGDYGDDYDSCPVRVNYAVLNNGVEATLTFTLIIGDGEDPSHVYGRITACNSKFSEGSLLFRQKSNEHIDVRPGQVIPLSRSVVAVPFNSFLIVRADLSISSDVIANGTAEFRTKFSGTFDKRICGQGGSVILVTVTWT</sequence>
<proteinExistence type="predicted"/>
<dbReference type="Proteomes" id="UP000655225">
    <property type="component" value="Unassembled WGS sequence"/>
</dbReference>
<protein>
    <recommendedName>
        <fullName evidence="1">DUF6598 domain-containing protein</fullName>
    </recommendedName>
</protein>
<dbReference type="PANTHER" id="PTHR33065:SF88">
    <property type="entry name" value="OS11G0104220 PROTEIN"/>
    <property type="match status" value="1"/>
</dbReference>
<dbReference type="EMBL" id="JABCRI010000230">
    <property type="protein sequence ID" value="KAF8370195.1"/>
    <property type="molecule type" value="Genomic_DNA"/>
</dbReference>
<evidence type="ECO:0000259" key="1">
    <source>
        <dbReference type="Pfam" id="PF20241"/>
    </source>
</evidence>
<dbReference type="AlphaFoldDB" id="A0A834Y6K7"/>
<comment type="caution">
    <text evidence="2">The sequence shown here is derived from an EMBL/GenBank/DDBJ whole genome shotgun (WGS) entry which is preliminary data.</text>
</comment>
<accession>A0A834Y6K7</accession>
<evidence type="ECO:0000313" key="3">
    <source>
        <dbReference type="Proteomes" id="UP000655225"/>
    </source>
</evidence>
<dbReference type="InterPro" id="IPR046533">
    <property type="entry name" value="DUF6598"/>
</dbReference>